<dbReference type="PROSITE" id="PS51257">
    <property type="entry name" value="PROKAR_LIPOPROTEIN"/>
    <property type="match status" value="1"/>
</dbReference>
<comment type="caution">
    <text evidence="1">The sequence shown here is derived from an EMBL/GenBank/DDBJ whole genome shotgun (WGS) entry which is preliminary data.</text>
</comment>
<evidence type="ECO:0000313" key="1">
    <source>
        <dbReference type="EMBL" id="MCC2254241.1"/>
    </source>
</evidence>
<dbReference type="Proteomes" id="UP001198151">
    <property type="component" value="Unassembled WGS sequence"/>
</dbReference>
<keyword evidence="2" id="KW-1185">Reference proteome</keyword>
<dbReference type="EMBL" id="JAJEQX010000010">
    <property type="protein sequence ID" value="MCC2254241.1"/>
    <property type="molecule type" value="Genomic_DNA"/>
</dbReference>
<proteinExistence type="predicted"/>
<evidence type="ECO:0000313" key="2">
    <source>
        <dbReference type="Proteomes" id="UP001198151"/>
    </source>
</evidence>
<reference evidence="1 2" key="1">
    <citation type="submission" date="2021-10" db="EMBL/GenBank/DDBJ databases">
        <title>Anaerobic single-cell dispensing facilitates the cultivation of human gut bacteria.</title>
        <authorList>
            <person name="Afrizal A."/>
        </authorList>
    </citation>
    <scope>NUCLEOTIDE SEQUENCE [LARGE SCALE GENOMIC DNA]</scope>
    <source>
        <strain evidence="1 2">CLA-AA-H200</strain>
    </source>
</reference>
<accession>A0ABS8FW20</accession>
<dbReference type="Gene3D" id="3.40.50.1820">
    <property type="entry name" value="alpha/beta hydrolase"/>
    <property type="match status" value="1"/>
</dbReference>
<dbReference type="InterPro" id="IPR029058">
    <property type="entry name" value="AB_hydrolase_fold"/>
</dbReference>
<dbReference type="Pfam" id="PF11288">
    <property type="entry name" value="DUF3089"/>
    <property type="match status" value="1"/>
</dbReference>
<name>A0ABS8FW20_9FIRM</name>
<dbReference type="RefSeq" id="WP_227707379.1">
    <property type="nucleotide sequence ID" value="NZ_JAJEQX010000010.1"/>
</dbReference>
<organism evidence="1 2">
    <name type="scientific">Ruminococcus turbiniformis</name>
    <dbReference type="NCBI Taxonomy" id="2881258"/>
    <lineage>
        <taxon>Bacteria</taxon>
        <taxon>Bacillati</taxon>
        <taxon>Bacillota</taxon>
        <taxon>Clostridia</taxon>
        <taxon>Eubacteriales</taxon>
        <taxon>Oscillospiraceae</taxon>
        <taxon>Ruminococcus</taxon>
    </lineage>
</organism>
<gene>
    <name evidence="1" type="ORF">LKD70_07270</name>
</gene>
<protein>
    <submittedName>
        <fullName evidence="1">DUF3089 domain-containing protein</fullName>
    </submittedName>
</protein>
<dbReference type="SUPFAM" id="SSF53474">
    <property type="entry name" value="alpha/beta-Hydrolases"/>
    <property type="match status" value="1"/>
</dbReference>
<sequence>MKKEFRKRIAGFAAVTLMFCTLLGGCGQSRTESTDPAAQESAPDYSEDSMWAYNGTDDSCEADLFLIGPTTYAGDEDTINMPIDDEEGRQSFLGALNMERGIYEETLDMYAPYYRQGSLSAIDAGRMEESYEIAYEDVSAAFEYYLENKKDDNPFVLAGFSQGAYMCLELMKNYPEELDDMIACYCIGWALTKEDVEEYPQLVPASGETDTGVIVAFSSEAEDITDSFFIPEGSWSYSINPLNWRTDSTAADRSLNLGACFTDYDGNITEEIPQLTGAYIDEERGALKVTDVSPEDYPAALSFLKEGEYHIYDYQFFYRNLQENVAKRVEAYLR</sequence>
<dbReference type="InterPro" id="IPR021440">
    <property type="entry name" value="DUF3089"/>
</dbReference>